<sequence>MIQTPSQTVLSNSCSYLVQLDLSHLVLHPIDRSILLSDQAISALPVFKDVPKGQGRESEARQKA</sequence>
<gene>
    <name evidence="1" type="primary">orf04185</name>
    <name evidence="1" type="ORF">Q903MT_gene4162</name>
</gene>
<organism evidence="1">
    <name type="scientific">Picea sitchensis</name>
    <name type="common">Sitka spruce</name>
    <name type="synonym">Pinus sitchensis</name>
    <dbReference type="NCBI Taxonomy" id="3332"/>
    <lineage>
        <taxon>Eukaryota</taxon>
        <taxon>Viridiplantae</taxon>
        <taxon>Streptophyta</taxon>
        <taxon>Embryophyta</taxon>
        <taxon>Tracheophyta</taxon>
        <taxon>Spermatophyta</taxon>
        <taxon>Pinopsida</taxon>
        <taxon>Pinidae</taxon>
        <taxon>Conifers I</taxon>
        <taxon>Pinales</taxon>
        <taxon>Pinaceae</taxon>
        <taxon>Picea</taxon>
    </lineage>
</organism>
<keyword evidence="1" id="KW-0496">Mitochondrion</keyword>
<dbReference type="AlphaFoldDB" id="A0A6B9XRA0"/>
<evidence type="ECO:0000313" key="1">
    <source>
        <dbReference type="EMBL" id="QHR90139.1"/>
    </source>
</evidence>
<reference evidence="1" key="1">
    <citation type="submission" date="2019-03" db="EMBL/GenBank/DDBJ databases">
        <title>Largest Complete Mitochondrial Genome of a Gymnosperm, Sitka Spruce (Picea sitchensis), Indicates Complex Physical Structure.</title>
        <authorList>
            <person name="Jackman S.D."/>
            <person name="Coombe L."/>
            <person name="Warren R."/>
            <person name="Kirk H."/>
            <person name="Trinh E."/>
            <person name="McLeod T."/>
            <person name="Pleasance S."/>
            <person name="Pandoh P."/>
            <person name="Zhao Y."/>
            <person name="Coope R."/>
            <person name="Bousquet J."/>
            <person name="Bohlmann J.C."/>
            <person name="Jones S.J.M."/>
            <person name="Birol I."/>
        </authorList>
    </citation>
    <scope>NUCLEOTIDE SEQUENCE</scope>
    <source>
        <strain evidence="1">Q903</strain>
    </source>
</reference>
<dbReference type="EMBL" id="MK697699">
    <property type="protein sequence ID" value="QHR90139.1"/>
    <property type="molecule type" value="Genomic_DNA"/>
</dbReference>
<name>A0A6B9XRA0_PICSI</name>
<geneLocation type="mitochondrion" evidence="1"/>
<protein>
    <submittedName>
        <fullName evidence="1">Uncharacterized protein</fullName>
    </submittedName>
</protein>
<proteinExistence type="predicted"/>
<accession>A0A6B9XRA0</accession>